<organism evidence="2 3">
    <name type="scientific">Pleurodeles waltl</name>
    <name type="common">Iberian ribbed newt</name>
    <dbReference type="NCBI Taxonomy" id="8319"/>
    <lineage>
        <taxon>Eukaryota</taxon>
        <taxon>Metazoa</taxon>
        <taxon>Chordata</taxon>
        <taxon>Craniata</taxon>
        <taxon>Vertebrata</taxon>
        <taxon>Euteleostomi</taxon>
        <taxon>Amphibia</taxon>
        <taxon>Batrachia</taxon>
        <taxon>Caudata</taxon>
        <taxon>Salamandroidea</taxon>
        <taxon>Salamandridae</taxon>
        <taxon>Pleurodelinae</taxon>
        <taxon>Pleurodeles</taxon>
    </lineage>
</organism>
<feature type="region of interest" description="Disordered" evidence="1">
    <location>
        <begin position="46"/>
        <end position="78"/>
    </location>
</feature>
<protein>
    <submittedName>
        <fullName evidence="2">Uncharacterized protein</fullName>
    </submittedName>
</protein>
<evidence type="ECO:0000313" key="3">
    <source>
        <dbReference type="Proteomes" id="UP001066276"/>
    </source>
</evidence>
<reference evidence="2" key="1">
    <citation type="journal article" date="2022" name="bioRxiv">
        <title>Sequencing and chromosome-scale assembly of the giantPleurodeles waltlgenome.</title>
        <authorList>
            <person name="Brown T."/>
            <person name="Elewa A."/>
            <person name="Iarovenko S."/>
            <person name="Subramanian E."/>
            <person name="Araus A.J."/>
            <person name="Petzold A."/>
            <person name="Susuki M."/>
            <person name="Suzuki K.-i.T."/>
            <person name="Hayashi T."/>
            <person name="Toyoda A."/>
            <person name="Oliveira C."/>
            <person name="Osipova E."/>
            <person name="Leigh N.D."/>
            <person name="Simon A."/>
            <person name="Yun M.H."/>
        </authorList>
    </citation>
    <scope>NUCLEOTIDE SEQUENCE</scope>
    <source>
        <strain evidence="2">20211129_DDA</strain>
        <tissue evidence="2">Liver</tissue>
    </source>
</reference>
<comment type="caution">
    <text evidence="2">The sequence shown here is derived from an EMBL/GenBank/DDBJ whole genome shotgun (WGS) entry which is preliminary data.</text>
</comment>
<name>A0AAV7NAQ4_PLEWA</name>
<proteinExistence type="predicted"/>
<evidence type="ECO:0000256" key="1">
    <source>
        <dbReference type="SAM" id="MobiDB-lite"/>
    </source>
</evidence>
<evidence type="ECO:0000313" key="2">
    <source>
        <dbReference type="EMBL" id="KAJ1111754.1"/>
    </source>
</evidence>
<gene>
    <name evidence="2" type="ORF">NDU88_000029</name>
</gene>
<dbReference type="Proteomes" id="UP001066276">
    <property type="component" value="Chromosome 8"/>
</dbReference>
<keyword evidence="3" id="KW-1185">Reference proteome</keyword>
<accession>A0AAV7NAQ4</accession>
<sequence length="114" mass="11854">MLLGAQPPVPSGSQHVPALVAETASPSEFNPNVDTRSSAAVFAASDPEVIAPAPTRGHKRDPAGPETPGGGRKRTRGYLCDQRVSSLVAYLETLESFQASMDGACSRDANLPGH</sequence>
<dbReference type="AlphaFoldDB" id="A0AAV7NAQ4"/>
<dbReference type="EMBL" id="JANPWB010000012">
    <property type="protein sequence ID" value="KAJ1111754.1"/>
    <property type="molecule type" value="Genomic_DNA"/>
</dbReference>